<comment type="caution">
    <text evidence="1">The sequence shown here is derived from an EMBL/GenBank/DDBJ whole genome shotgun (WGS) entry which is preliminary data.</text>
</comment>
<dbReference type="AlphaFoldDB" id="A0AAE0E760"/>
<organism evidence="1 2">
    <name type="scientific">Dipteronia sinensis</name>
    <dbReference type="NCBI Taxonomy" id="43782"/>
    <lineage>
        <taxon>Eukaryota</taxon>
        <taxon>Viridiplantae</taxon>
        <taxon>Streptophyta</taxon>
        <taxon>Embryophyta</taxon>
        <taxon>Tracheophyta</taxon>
        <taxon>Spermatophyta</taxon>
        <taxon>Magnoliopsida</taxon>
        <taxon>eudicotyledons</taxon>
        <taxon>Gunneridae</taxon>
        <taxon>Pentapetalae</taxon>
        <taxon>rosids</taxon>
        <taxon>malvids</taxon>
        <taxon>Sapindales</taxon>
        <taxon>Sapindaceae</taxon>
        <taxon>Hippocastanoideae</taxon>
        <taxon>Acereae</taxon>
        <taxon>Dipteronia</taxon>
    </lineage>
</organism>
<name>A0AAE0E760_9ROSI</name>
<proteinExistence type="predicted"/>
<evidence type="ECO:0000313" key="2">
    <source>
        <dbReference type="Proteomes" id="UP001281410"/>
    </source>
</evidence>
<reference evidence="1" key="1">
    <citation type="journal article" date="2023" name="Plant J.">
        <title>Genome sequences and population genomics provide insights into the demographic history, inbreeding, and mutation load of two 'living fossil' tree species of Dipteronia.</title>
        <authorList>
            <person name="Feng Y."/>
            <person name="Comes H.P."/>
            <person name="Chen J."/>
            <person name="Zhu S."/>
            <person name="Lu R."/>
            <person name="Zhang X."/>
            <person name="Li P."/>
            <person name="Qiu J."/>
            <person name="Olsen K.M."/>
            <person name="Qiu Y."/>
        </authorList>
    </citation>
    <scope>NUCLEOTIDE SEQUENCE</scope>
    <source>
        <strain evidence="1">NBL</strain>
    </source>
</reference>
<dbReference type="EMBL" id="JANJYJ010000005">
    <property type="protein sequence ID" value="KAK3213217.1"/>
    <property type="molecule type" value="Genomic_DNA"/>
</dbReference>
<keyword evidence="2" id="KW-1185">Reference proteome</keyword>
<evidence type="ECO:0000313" key="1">
    <source>
        <dbReference type="EMBL" id="KAK3213217.1"/>
    </source>
</evidence>
<gene>
    <name evidence="1" type="ORF">Dsin_017923</name>
</gene>
<protein>
    <submittedName>
        <fullName evidence="1">Uncharacterized protein</fullName>
    </submittedName>
</protein>
<sequence length="110" mass="12483">MAVADKQVEDIYSSAHHDLGIAQILSLVKGSKIVKRCNGWLEKMEQCLIIESSNTNTTDCCHCTPSWLEPFCNVSYHHTIAHKLHTSYTFSSWADGTSYDKDDETFRNIN</sequence>
<dbReference type="Proteomes" id="UP001281410">
    <property type="component" value="Unassembled WGS sequence"/>
</dbReference>
<accession>A0AAE0E760</accession>